<dbReference type="Pfam" id="PF13231">
    <property type="entry name" value="PMT_2"/>
    <property type="match status" value="1"/>
</dbReference>
<dbReference type="EMBL" id="JBGUAW010000009">
    <property type="protein sequence ID" value="MFA9461888.1"/>
    <property type="molecule type" value="Genomic_DNA"/>
</dbReference>
<dbReference type="PANTHER" id="PTHR33908:SF11">
    <property type="entry name" value="MEMBRANE PROTEIN"/>
    <property type="match status" value="1"/>
</dbReference>
<evidence type="ECO:0000313" key="11">
    <source>
        <dbReference type="Proteomes" id="UP001575181"/>
    </source>
</evidence>
<evidence type="ECO:0000256" key="2">
    <source>
        <dbReference type="ARBA" id="ARBA00022475"/>
    </source>
</evidence>
<evidence type="ECO:0000256" key="3">
    <source>
        <dbReference type="ARBA" id="ARBA00022676"/>
    </source>
</evidence>
<evidence type="ECO:0000259" key="9">
    <source>
        <dbReference type="Pfam" id="PF13231"/>
    </source>
</evidence>
<evidence type="ECO:0000256" key="5">
    <source>
        <dbReference type="ARBA" id="ARBA00022692"/>
    </source>
</evidence>
<feature type="transmembrane region" description="Helical" evidence="8">
    <location>
        <begin position="175"/>
        <end position="193"/>
    </location>
</feature>
<keyword evidence="7 8" id="KW-0472">Membrane</keyword>
<evidence type="ECO:0000256" key="1">
    <source>
        <dbReference type="ARBA" id="ARBA00004651"/>
    </source>
</evidence>
<dbReference type="InterPro" id="IPR050297">
    <property type="entry name" value="LipidA_mod_glycosyltrf_83"/>
</dbReference>
<feature type="transmembrane region" description="Helical" evidence="8">
    <location>
        <begin position="115"/>
        <end position="133"/>
    </location>
</feature>
<proteinExistence type="predicted"/>
<feature type="transmembrane region" description="Helical" evidence="8">
    <location>
        <begin position="67"/>
        <end position="84"/>
    </location>
</feature>
<sequence length="508" mass="55810">MESTLSRPALVLSTRSALALLTLFLVGLTAYRLAVLLSLDLGLYGDEAYYFTWSWNPDWGYYSKPPMVAWLIAATTALAGNTAIGVKAASLVLYPATSLILFAVANRLYGPRTALVAGMAFATLPGIFFGSMVINTDVPLLFFWAAGLWFFLRALESGRYRHWLGVGAALGLGLLSKYTMVAFAASAALYLLAARPLRPHLARPGPYLAALTGFLLFLPNLLWNVGNGFISFLHTAEISQLDEALFHPDHLAAFLGAQFGVFGPVLMGVLAVLIAGRDGVYRREPERILLAFTVPLLAVIGLQSLLAEAHANWAAPIYLSGTILVVGWLLQRRPRLLAVGLAVNVLLGLSLYHYQDIARAMGVQEIPHRLDPRARIRGWDQLAAAVDRTRQRHPGARLLAADRFVLAELLFHLRPPPERYGFWNPGGDIDNHYALTTDIRGRWWADFLLVTGDAGAGKALAPYFEERRAVGTVTIRRSAEETDTYHFWILRGFRGYGAAGPGREKADR</sequence>
<keyword evidence="2" id="KW-1003">Cell membrane</keyword>
<feature type="transmembrane region" description="Helical" evidence="8">
    <location>
        <begin position="205"/>
        <end position="223"/>
    </location>
</feature>
<evidence type="ECO:0000256" key="8">
    <source>
        <dbReference type="SAM" id="Phobius"/>
    </source>
</evidence>
<dbReference type="InterPro" id="IPR038731">
    <property type="entry name" value="RgtA/B/C-like"/>
</dbReference>
<feature type="transmembrane region" description="Helical" evidence="8">
    <location>
        <begin position="138"/>
        <end position="155"/>
    </location>
</feature>
<evidence type="ECO:0000256" key="4">
    <source>
        <dbReference type="ARBA" id="ARBA00022679"/>
    </source>
</evidence>
<evidence type="ECO:0000256" key="7">
    <source>
        <dbReference type="ARBA" id="ARBA00023136"/>
    </source>
</evidence>
<dbReference type="Proteomes" id="UP001575181">
    <property type="component" value="Unassembled WGS sequence"/>
</dbReference>
<keyword evidence="3" id="KW-0328">Glycosyltransferase</keyword>
<feature type="domain" description="Glycosyltransferase RgtA/B/C/D-like" evidence="9">
    <location>
        <begin position="63"/>
        <end position="223"/>
    </location>
</feature>
<gene>
    <name evidence="10" type="ORF">ACERLL_13770</name>
</gene>
<name>A0ABV4TZC5_9GAMM</name>
<protein>
    <submittedName>
        <fullName evidence="10">Glycosyltransferase family 39 protein</fullName>
    </submittedName>
</protein>
<comment type="subcellular location">
    <subcellularLocation>
        <location evidence="1">Cell membrane</location>
        <topology evidence="1">Multi-pass membrane protein</topology>
    </subcellularLocation>
</comment>
<keyword evidence="11" id="KW-1185">Reference proteome</keyword>
<keyword evidence="6 8" id="KW-1133">Transmembrane helix</keyword>
<comment type="caution">
    <text evidence="10">The sequence shown here is derived from an EMBL/GenBank/DDBJ whole genome shotgun (WGS) entry which is preliminary data.</text>
</comment>
<reference evidence="10 11" key="1">
    <citation type="submission" date="2024-08" db="EMBL/GenBank/DDBJ databases">
        <title>Whole-genome sequencing of halo(alkali)philic microorganisms from hypersaline lakes.</title>
        <authorList>
            <person name="Sorokin D.Y."/>
            <person name="Merkel A.Y."/>
            <person name="Messina E."/>
            <person name="Yakimov M."/>
        </authorList>
    </citation>
    <scope>NUCLEOTIDE SEQUENCE [LARGE SCALE GENOMIC DNA]</scope>
    <source>
        <strain evidence="10 11">Cl-TMA</strain>
    </source>
</reference>
<feature type="transmembrane region" description="Helical" evidence="8">
    <location>
        <begin position="337"/>
        <end position="354"/>
    </location>
</feature>
<feature type="transmembrane region" description="Helical" evidence="8">
    <location>
        <begin position="91"/>
        <end position="109"/>
    </location>
</feature>
<dbReference type="RefSeq" id="WP_373656677.1">
    <property type="nucleotide sequence ID" value="NZ_JBGUAW010000009.1"/>
</dbReference>
<organism evidence="10 11">
    <name type="scientific">Thiohalorhabdus methylotrophus</name>
    <dbReference type="NCBI Taxonomy" id="3242694"/>
    <lineage>
        <taxon>Bacteria</taxon>
        <taxon>Pseudomonadati</taxon>
        <taxon>Pseudomonadota</taxon>
        <taxon>Gammaproteobacteria</taxon>
        <taxon>Thiohalorhabdales</taxon>
        <taxon>Thiohalorhabdaceae</taxon>
        <taxon>Thiohalorhabdus</taxon>
    </lineage>
</organism>
<feature type="transmembrane region" description="Helical" evidence="8">
    <location>
        <begin position="251"/>
        <end position="276"/>
    </location>
</feature>
<accession>A0ABV4TZC5</accession>
<keyword evidence="4" id="KW-0808">Transferase</keyword>
<feature type="transmembrane region" description="Helical" evidence="8">
    <location>
        <begin position="288"/>
        <end position="307"/>
    </location>
</feature>
<dbReference type="PANTHER" id="PTHR33908">
    <property type="entry name" value="MANNOSYLTRANSFERASE YKCB-RELATED"/>
    <property type="match status" value="1"/>
</dbReference>
<evidence type="ECO:0000256" key="6">
    <source>
        <dbReference type="ARBA" id="ARBA00022989"/>
    </source>
</evidence>
<feature type="transmembrane region" description="Helical" evidence="8">
    <location>
        <begin position="313"/>
        <end position="330"/>
    </location>
</feature>
<evidence type="ECO:0000313" key="10">
    <source>
        <dbReference type="EMBL" id="MFA9461888.1"/>
    </source>
</evidence>
<keyword evidence="5 8" id="KW-0812">Transmembrane</keyword>